<dbReference type="RefSeq" id="WP_011465145.1">
    <property type="nucleotide sequence ID" value="NC_007908.1"/>
</dbReference>
<sequence>MSGRVGEVRSLQPVFELSGASVHFGRAASPVRALSDVTMTVAPGERVALVGANGCGKSTLLRLLHGLALPTSGQLVSDPAWRQAMLFQKPHLMRLTVQANIALGLWLRGTPWGEAKVLALAALARVGLTELAQRNARQLSGGQQQRVAMARAWALRPQVLLLDEPTASLDPHAKREVEALIEEFSSGPDAMTLIFASHNLGQVKRLASRVIYLEHGRVLADLPVADFFGGSMLQQQYPAAHLFVKGELV</sequence>
<dbReference type="InterPro" id="IPR027417">
    <property type="entry name" value="P-loop_NTPase"/>
</dbReference>
<keyword evidence="4" id="KW-0547">Nucleotide-binding</keyword>
<dbReference type="EMBL" id="CP000267">
    <property type="protein sequence ID" value="ABD70579.1"/>
    <property type="molecule type" value="Genomic_DNA"/>
</dbReference>
<dbReference type="GO" id="GO:0016887">
    <property type="term" value="F:ATP hydrolysis activity"/>
    <property type="evidence" value="ECO:0007669"/>
    <property type="project" value="InterPro"/>
</dbReference>
<evidence type="ECO:0000313" key="7">
    <source>
        <dbReference type="EMBL" id="ABD70579.1"/>
    </source>
</evidence>
<evidence type="ECO:0000313" key="8">
    <source>
        <dbReference type="Proteomes" id="UP000008332"/>
    </source>
</evidence>
<accession>Q21UH4</accession>
<dbReference type="PROSITE" id="PS00211">
    <property type="entry name" value="ABC_TRANSPORTER_1"/>
    <property type="match status" value="1"/>
</dbReference>
<evidence type="ECO:0000256" key="5">
    <source>
        <dbReference type="ARBA" id="ARBA00022840"/>
    </source>
</evidence>
<dbReference type="OrthoDB" id="9800654at2"/>
<evidence type="ECO:0000256" key="2">
    <source>
        <dbReference type="ARBA" id="ARBA00022448"/>
    </source>
</evidence>
<organism evidence="7 8">
    <name type="scientific">Albidiferax ferrireducens (strain ATCC BAA-621 / DSM 15236 / T118)</name>
    <name type="common">Rhodoferax ferrireducens</name>
    <dbReference type="NCBI Taxonomy" id="338969"/>
    <lineage>
        <taxon>Bacteria</taxon>
        <taxon>Pseudomonadati</taxon>
        <taxon>Pseudomonadota</taxon>
        <taxon>Betaproteobacteria</taxon>
        <taxon>Burkholderiales</taxon>
        <taxon>Comamonadaceae</taxon>
        <taxon>Rhodoferax</taxon>
    </lineage>
</organism>
<dbReference type="GO" id="GO:0005524">
    <property type="term" value="F:ATP binding"/>
    <property type="evidence" value="ECO:0007669"/>
    <property type="project" value="UniProtKB-KW"/>
</dbReference>
<dbReference type="Gene3D" id="3.40.50.300">
    <property type="entry name" value="P-loop containing nucleotide triphosphate hydrolases"/>
    <property type="match status" value="1"/>
</dbReference>
<dbReference type="PANTHER" id="PTHR42788">
    <property type="entry name" value="TAURINE IMPORT ATP-BINDING PROTEIN-RELATED"/>
    <property type="match status" value="1"/>
</dbReference>
<dbReference type="PROSITE" id="PS50893">
    <property type="entry name" value="ABC_TRANSPORTER_2"/>
    <property type="match status" value="1"/>
</dbReference>
<comment type="similarity">
    <text evidence="1">Belongs to the ABC transporter superfamily.</text>
</comment>
<keyword evidence="3" id="KW-0472">Membrane</keyword>
<dbReference type="InterPro" id="IPR003439">
    <property type="entry name" value="ABC_transporter-like_ATP-bd"/>
</dbReference>
<dbReference type="HOGENOM" id="CLU_000604_1_22_4"/>
<evidence type="ECO:0000259" key="6">
    <source>
        <dbReference type="PROSITE" id="PS50893"/>
    </source>
</evidence>
<evidence type="ECO:0000256" key="1">
    <source>
        <dbReference type="ARBA" id="ARBA00005417"/>
    </source>
</evidence>
<dbReference type="Proteomes" id="UP000008332">
    <property type="component" value="Chromosome"/>
</dbReference>
<protein>
    <submittedName>
        <fullName evidence="7">ABC transporter related</fullName>
    </submittedName>
</protein>
<dbReference type="InterPro" id="IPR017871">
    <property type="entry name" value="ABC_transporter-like_CS"/>
</dbReference>
<keyword evidence="5" id="KW-0067">ATP-binding</keyword>
<dbReference type="SMART" id="SM00382">
    <property type="entry name" value="AAA"/>
    <property type="match status" value="1"/>
</dbReference>
<gene>
    <name evidence="7" type="ordered locus">Rfer_2868</name>
</gene>
<feature type="domain" description="ABC transporter" evidence="6">
    <location>
        <begin position="17"/>
        <end position="240"/>
    </location>
</feature>
<name>Q21UH4_ALBFT</name>
<reference evidence="8" key="1">
    <citation type="submission" date="2006-02" db="EMBL/GenBank/DDBJ databases">
        <title>Complete sequence of chromosome of Rhodoferax ferrireducens DSM 15236.</title>
        <authorList>
            <person name="Copeland A."/>
            <person name="Lucas S."/>
            <person name="Lapidus A."/>
            <person name="Barry K."/>
            <person name="Detter J.C."/>
            <person name="Glavina del Rio T."/>
            <person name="Hammon N."/>
            <person name="Israni S."/>
            <person name="Pitluck S."/>
            <person name="Brettin T."/>
            <person name="Bruce D."/>
            <person name="Han C."/>
            <person name="Tapia R."/>
            <person name="Gilna P."/>
            <person name="Kiss H."/>
            <person name="Schmutz J."/>
            <person name="Larimer F."/>
            <person name="Land M."/>
            <person name="Kyrpides N."/>
            <person name="Ivanova N."/>
            <person name="Richardson P."/>
        </authorList>
    </citation>
    <scope>NUCLEOTIDE SEQUENCE [LARGE SCALE GENOMIC DNA]</scope>
    <source>
        <strain evidence="8">ATCC BAA-621 / DSM 15236 / T118</strain>
    </source>
</reference>
<dbReference type="InterPro" id="IPR050166">
    <property type="entry name" value="ABC_transporter_ATP-bind"/>
</dbReference>
<keyword evidence="2" id="KW-0813">Transport</keyword>
<dbReference type="KEGG" id="rfr:Rfer_2868"/>
<dbReference type="SUPFAM" id="SSF52540">
    <property type="entry name" value="P-loop containing nucleoside triphosphate hydrolases"/>
    <property type="match status" value="1"/>
</dbReference>
<keyword evidence="3" id="KW-1003">Cell membrane</keyword>
<evidence type="ECO:0000256" key="4">
    <source>
        <dbReference type="ARBA" id="ARBA00022741"/>
    </source>
</evidence>
<proteinExistence type="inferred from homology"/>
<evidence type="ECO:0000256" key="3">
    <source>
        <dbReference type="ARBA" id="ARBA00022475"/>
    </source>
</evidence>
<keyword evidence="8" id="KW-1185">Reference proteome</keyword>
<dbReference type="eggNOG" id="COG1126">
    <property type="taxonomic scope" value="Bacteria"/>
</dbReference>
<dbReference type="STRING" id="338969.Rfer_2868"/>
<dbReference type="AlphaFoldDB" id="Q21UH4"/>
<dbReference type="InterPro" id="IPR003593">
    <property type="entry name" value="AAA+_ATPase"/>
</dbReference>
<dbReference type="Pfam" id="PF00005">
    <property type="entry name" value="ABC_tran"/>
    <property type="match status" value="1"/>
</dbReference>
<dbReference type="PANTHER" id="PTHR42788:SF20">
    <property type="entry name" value="ABC TRANSPORTER ATP-BINDING PROTEIN"/>
    <property type="match status" value="1"/>
</dbReference>